<evidence type="ECO:0000256" key="1">
    <source>
        <dbReference type="ARBA" id="ARBA00023125"/>
    </source>
</evidence>
<feature type="compositionally biased region" description="Acidic residues" evidence="2">
    <location>
        <begin position="20"/>
        <end position="36"/>
    </location>
</feature>
<protein>
    <recommendedName>
        <fullName evidence="3">HTH CENPB-type domain-containing protein</fullName>
    </recommendedName>
</protein>
<dbReference type="EnsemblMetazoa" id="Aqu2.1.03075_001">
    <property type="protein sequence ID" value="Aqu2.1.03075_001"/>
    <property type="gene ID" value="Aqu2.1.03075"/>
</dbReference>
<dbReference type="GO" id="GO:0003677">
    <property type="term" value="F:DNA binding"/>
    <property type="evidence" value="ECO:0007669"/>
    <property type="project" value="UniProtKB-KW"/>
</dbReference>
<feature type="compositionally biased region" description="Pro residues" evidence="2">
    <location>
        <begin position="41"/>
        <end position="56"/>
    </location>
</feature>
<feature type="region of interest" description="Disordered" evidence="2">
    <location>
        <begin position="15"/>
        <end position="68"/>
    </location>
</feature>
<dbReference type="OrthoDB" id="10058523at2759"/>
<evidence type="ECO:0000256" key="2">
    <source>
        <dbReference type="SAM" id="MobiDB-lite"/>
    </source>
</evidence>
<sequence>MDGLVLKRHADQLRKRYTEDSEPDTLPEDSDWDDDFTPLIPNVPPPPAPPPLPPPIRRSTRSRMTTDHGPYVKLSPFGHYKYLTDSEELELKNFIVKLAALGFGFGRKEVIALVQDLLDKRGVNKTITHGWWDGFRRRHPDIVLRQPEPISKIRYLAFNSEIIESYFKELECTLLDNDILEQPSLIFNMDETGFPLNPKSTFVACKRGEKHPSFITSGGKSHITVLACCSAS</sequence>
<name>A0A1X7SM32_AMPQE</name>
<evidence type="ECO:0000313" key="4">
    <source>
        <dbReference type="EnsemblMetazoa" id="Aqu2.1.03075_001"/>
    </source>
</evidence>
<evidence type="ECO:0000259" key="3">
    <source>
        <dbReference type="PROSITE" id="PS51253"/>
    </source>
</evidence>
<feature type="domain" description="HTH CENPB-type" evidence="3">
    <location>
        <begin position="75"/>
        <end position="145"/>
    </location>
</feature>
<organism evidence="4">
    <name type="scientific">Amphimedon queenslandica</name>
    <name type="common">Sponge</name>
    <dbReference type="NCBI Taxonomy" id="400682"/>
    <lineage>
        <taxon>Eukaryota</taxon>
        <taxon>Metazoa</taxon>
        <taxon>Porifera</taxon>
        <taxon>Demospongiae</taxon>
        <taxon>Heteroscleromorpha</taxon>
        <taxon>Haplosclerida</taxon>
        <taxon>Niphatidae</taxon>
        <taxon>Amphimedon</taxon>
    </lineage>
</organism>
<dbReference type="OMA" id="LNEMAHR"/>
<accession>A0A1X7SM32</accession>
<dbReference type="PROSITE" id="PS51253">
    <property type="entry name" value="HTH_CENPB"/>
    <property type="match status" value="1"/>
</dbReference>
<proteinExistence type="predicted"/>
<dbReference type="AlphaFoldDB" id="A0A1X7SM32"/>
<reference evidence="4" key="1">
    <citation type="submission" date="2017-05" db="UniProtKB">
        <authorList>
            <consortium name="EnsemblMetazoa"/>
        </authorList>
    </citation>
    <scope>IDENTIFICATION</scope>
</reference>
<keyword evidence="1" id="KW-0238">DNA-binding</keyword>
<dbReference type="InterPro" id="IPR006600">
    <property type="entry name" value="HTH_CenpB_DNA-bd_dom"/>
</dbReference>
<dbReference type="InParanoid" id="A0A1X7SM32"/>